<evidence type="ECO:0000259" key="9">
    <source>
        <dbReference type="Pfam" id="PF01636"/>
    </source>
</evidence>
<dbReference type="Gene3D" id="3.30.200.20">
    <property type="entry name" value="Phosphorylase Kinase, domain 1"/>
    <property type="match status" value="1"/>
</dbReference>
<dbReference type="OrthoDB" id="9777791at2"/>
<keyword evidence="6 8" id="KW-0067">ATP-binding</keyword>
<keyword evidence="11" id="KW-1185">Reference proteome</keyword>
<comment type="function">
    <text evidence="8">Catalyzes the phosphorylation of methylthioribose into methylthioribose-1-phosphate.</text>
</comment>
<comment type="subunit">
    <text evidence="2 8">Homodimer.</text>
</comment>
<evidence type="ECO:0000313" key="10">
    <source>
        <dbReference type="EMBL" id="RBP58203.1"/>
    </source>
</evidence>
<protein>
    <recommendedName>
        <fullName evidence="8">Methylthioribose kinase</fullName>
        <shortName evidence="8">MTR kinase</shortName>
        <ecNumber evidence="8">2.7.1.100</ecNumber>
    </recommendedName>
</protein>
<keyword evidence="5 8" id="KW-0418">Kinase</keyword>
<evidence type="ECO:0000256" key="1">
    <source>
        <dbReference type="ARBA" id="ARBA00010165"/>
    </source>
</evidence>
<dbReference type="GO" id="GO:0019509">
    <property type="term" value="P:L-methionine salvage from methylthioadenosine"/>
    <property type="evidence" value="ECO:0007669"/>
    <property type="project" value="UniProtKB-UniRule"/>
</dbReference>
<keyword evidence="8" id="KW-0028">Amino-acid biosynthesis</keyword>
<feature type="binding site" evidence="8">
    <location>
        <position position="40"/>
    </location>
    <ligand>
        <name>ATP</name>
        <dbReference type="ChEBI" id="CHEBI:30616"/>
    </ligand>
</feature>
<comment type="similarity">
    <text evidence="1 8">Belongs to the methylthioribose kinase family.</text>
</comment>
<dbReference type="InterPro" id="IPR009212">
    <property type="entry name" value="Methylthioribose_kinase"/>
</dbReference>
<dbReference type="GO" id="GO:0046522">
    <property type="term" value="F:S-methyl-5-thioribose kinase activity"/>
    <property type="evidence" value="ECO:0007669"/>
    <property type="project" value="UniProtKB-UniRule"/>
</dbReference>
<dbReference type="PANTHER" id="PTHR34273:SF2">
    <property type="entry name" value="METHYLTHIORIBOSE KINASE"/>
    <property type="match status" value="1"/>
</dbReference>
<organism evidence="10 11">
    <name type="scientific">Brenneria salicis ATCC 15712 = DSM 30166</name>
    <dbReference type="NCBI Taxonomy" id="714314"/>
    <lineage>
        <taxon>Bacteria</taxon>
        <taxon>Pseudomonadati</taxon>
        <taxon>Pseudomonadota</taxon>
        <taxon>Gammaproteobacteria</taxon>
        <taxon>Enterobacterales</taxon>
        <taxon>Pectobacteriaceae</taxon>
        <taxon>Brenneria</taxon>
    </lineage>
</organism>
<evidence type="ECO:0000256" key="7">
    <source>
        <dbReference type="ARBA" id="ARBA00023167"/>
    </source>
</evidence>
<evidence type="ECO:0000256" key="4">
    <source>
        <dbReference type="ARBA" id="ARBA00022741"/>
    </source>
</evidence>
<dbReference type="UniPathway" id="UPA00904">
    <property type="reaction ID" value="UER00872"/>
</dbReference>
<dbReference type="Pfam" id="PF01636">
    <property type="entry name" value="APH"/>
    <property type="match status" value="1"/>
</dbReference>
<feature type="domain" description="Aminoglycoside phosphotransferase" evidence="9">
    <location>
        <begin position="32"/>
        <end position="268"/>
    </location>
</feature>
<comment type="catalytic activity">
    <reaction evidence="8">
        <text>5-(methylsulfanyl)-D-ribose + ATP = 5-(methylsulfanyl)-alpha-D-ribose 1-phosphate + ADP + H(+)</text>
        <dbReference type="Rhea" id="RHEA:22312"/>
        <dbReference type="ChEBI" id="CHEBI:15378"/>
        <dbReference type="ChEBI" id="CHEBI:30616"/>
        <dbReference type="ChEBI" id="CHEBI:58533"/>
        <dbReference type="ChEBI" id="CHEBI:78440"/>
        <dbReference type="ChEBI" id="CHEBI:456216"/>
        <dbReference type="EC" id="2.7.1.100"/>
    </reaction>
</comment>
<feature type="binding site" evidence="8">
    <location>
        <position position="229"/>
    </location>
    <ligand>
        <name>substrate</name>
    </ligand>
</feature>
<dbReference type="PANTHER" id="PTHR34273">
    <property type="entry name" value="METHYLTHIORIBOSE KINASE"/>
    <property type="match status" value="1"/>
</dbReference>
<dbReference type="EC" id="2.7.1.100" evidence="8"/>
<reference evidence="10 11" key="1">
    <citation type="submission" date="2018-06" db="EMBL/GenBank/DDBJ databases">
        <title>Genomic Encyclopedia of Type Strains, Phase IV (KMG-IV): sequencing the most valuable type-strain genomes for metagenomic binning, comparative biology and taxonomic classification.</title>
        <authorList>
            <person name="Goeker M."/>
        </authorList>
    </citation>
    <scope>NUCLEOTIDE SEQUENCE [LARGE SCALE GENOMIC DNA]</scope>
    <source>
        <strain evidence="10 11">DSM 30166</strain>
    </source>
</reference>
<dbReference type="NCBIfam" id="TIGR01767">
    <property type="entry name" value="MTRK"/>
    <property type="match status" value="1"/>
</dbReference>
<dbReference type="EMBL" id="QNRY01000053">
    <property type="protein sequence ID" value="RBP58203.1"/>
    <property type="molecule type" value="Genomic_DNA"/>
</dbReference>
<name>A0A366HZY4_9GAMM</name>
<evidence type="ECO:0000256" key="8">
    <source>
        <dbReference type="HAMAP-Rule" id="MF_01683"/>
    </source>
</evidence>
<dbReference type="Proteomes" id="UP000253046">
    <property type="component" value="Unassembled WGS sequence"/>
</dbReference>
<dbReference type="AlphaFoldDB" id="A0A366HZY4"/>
<dbReference type="InterPro" id="IPR002575">
    <property type="entry name" value="Aminoglycoside_PTrfase"/>
</dbReference>
<comment type="caution">
    <text evidence="10">The sequence shown here is derived from an EMBL/GenBank/DDBJ whole genome shotgun (WGS) entry which is preliminary data.</text>
</comment>
<dbReference type="InterPro" id="IPR011009">
    <property type="entry name" value="Kinase-like_dom_sf"/>
</dbReference>
<evidence type="ECO:0000313" key="11">
    <source>
        <dbReference type="Proteomes" id="UP000253046"/>
    </source>
</evidence>
<dbReference type="GO" id="GO:0005524">
    <property type="term" value="F:ATP binding"/>
    <property type="evidence" value="ECO:0007669"/>
    <property type="project" value="UniProtKB-UniRule"/>
</dbReference>
<keyword evidence="7 8" id="KW-0486">Methionine biosynthesis</keyword>
<gene>
    <name evidence="8" type="primary">mtnK</name>
    <name evidence="10" type="ORF">DES54_15322</name>
</gene>
<evidence type="ECO:0000256" key="6">
    <source>
        <dbReference type="ARBA" id="ARBA00022840"/>
    </source>
</evidence>
<proteinExistence type="inferred from homology"/>
<evidence type="ECO:0000256" key="2">
    <source>
        <dbReference type="ARBA" id="ARBA00011738"/>
    </source>
</evidence>
<keyword evidence="4 8" id="KW-0547">Nucleotide-binding</keyword>
<dbReference type="PIRSF" id="PIRSF031134">
    <property type="entry name" value="MTRK"/>
    <property type="match status" value="1"/>
</dbReference>
<sequence length="400" mass="44466">MSVYRTFTADDAVEYARQYGGVSDPHSLVAAEEIGDGNLNLVFKIRDTRGVSRVIVKQALPYVRCVGESWPLTLDRSRIEAETLLAHAQFCPQHTVAVLHHDAELAVMVQEDLSNYRIWRSELIQGVNYTQAAIKLGEYLAQALFHHSDFYQSPHDKKAAVIRFTNPELCQITEDLFFTDPYIDHERNQFEAALTADVQALRDDHTLKLAVAGLKHRFLSKAEALLHGDIHSGSIFVAEGRLKAIDAEFGFYGPMGFDVGTAIGNLLLNYCGLPGLLAPREAAANREQRLADICALWNTFAARFLSLSERHSREPSLAQPGYAELFLQQVWQDAVGYCGTELIRRTIGLAHVADLDSIQDDESRTECQRQALALGRTLILAAPHIVSVEALLARIRQSGA</sequence>
<feature type="binding site" evidence="8">
    <location>
        <begin position="111"/>
        <end position="113"/>
    </location>
    <ligand>
        <name>ATP</name>
        <dbReference type="ChEBI" id="CHEBI:30616"/>
    </ligand>
</feature>
<feature type="binding site" evidence="8">
    <location>
        <position position="344"/>
    </location>
    <ligand>
        <name>substrate</name>
    </ligand>
</feature>
<feature type="binding site" evidence="8">
    <location>
        <position position="57"/>
    </location>
    <ligand>
        <name>ATP</name>
        <dbReference type="ChEBI" id="CHEBI:30616"/>
    </ligand>
</feature>
<dbReference type="HAMAP" id="MF_01683">
    <property type="entry name" value="Salvage_MtnK"/>
    <property type="match status" value="1"/>
</dbReference>
<accession>A0A366HZY4</accession>
<comment type="pathway">
    <text evidence="8">Amino-acid biosynthesis; L-methionine biosynthesis via salvage pathway; S-methyl-5-thio-alpha-D-ribose 1-phosphate from S-methyl-5'-thioadenosine (hydrolase route): step 2/2.</text>
</comment>
<feature type="binding site" evidence="8">
    <location>
        <begin position="246"/>
        <end position="248"/>
    </location>
    <ligand>
        <name>ATP</name>
        <dbReference type="ChEBI" id="CHEBI:30616"/>
    </ligand>
</feature>
<dbReference type="Gene3D" id="3.90.1200.10">
    <property type="match status" value="1"/>
</dbReference>
<dbReference type="RefSeq" id="WP_113869190.1">
    <property type="nucleotide sequence ID" value="NZ_AGJP01000001.1"/>
</dbReference>
<evidence type="ECO:0000256" key="3">
    <source>
        <dbReference type="ARBA" id="ARBA00022679"/>
    </source>
</evidence>
<evidence type="ECO:0000256" key="5">
    <source>
        <dbReference type="ARBA" id="ARBA00022777"/>
    </source>
</evidence>
<keyword evidence="3 8" id="KW-0808">Transferase</keyword>
<dbReference type="SUPFAM" id="SSF56112">
    <property type="entry name" value="Protein kinase-like (PK-like)"/>
    <property type="match status" value="1"/>
</dbReference>